<name>X6MNS0_RETFI</name>
<evidence type="ECO:0000313" key="1">
    <source>
        <dbReference type="EMBL" id="ETO15306.1"/>
    </source>
</evidence>
<dbReference type="AlphaFoldDB" id="X6MNS0"/>
<organism evidence="1 2">
    <name type="scientific">Reticulomyxa filosa</name>
    <dbReference type="NCBI Taxonomy" id="46433"/>
    <lineage>
        <taxon>Eukaryota</taxon>
        <taxon>Sar</taxon>
        <taxon>Rhizaria</taxon>
        <taxon>Retaria</taxon>
        <taxon>Foraminifera</taxon>
        <taxon>Monothalamids</taxon>
        <taxon>Reticulomyxidae</taxon>
        <taxon>Reticulomyxa</taxon>
    </lineage>
</organism>
<dbReference type="Proteomes" id="UP000023152">
    <property type="component" value="Unassembled WGS sequence"/>
</dbReference>
<protein>
    <submittedName>
        <fullName evidence="1">Uncharacterized protein</fullName>
    </submittedName>
</protein>
<accession>X6MNS0</accession>
<keyword evidence="2" id="KW-1185">Reference proteome</keyword>
<evidence type="ECO:0000313" key="2">
    <source>
        <dbReference type="Proteomes" id="UP000023152"/>
    </source>
</evidence>
<gene>
    <name evidence="1" type="ORF">RFI_22058</name>
</gene>
<proteinExistence type="predicted"/>
<sequence length="86" mass="10374">MLFVDVYFEYIPLFQLLLALQWQTSTCQLSFIAHNLFISSFWSGFLLQKDTIRFSFLISKTWKKKRKYLFCNSISFDDKVKTNKKQ</sequence>
<reference evidence="1 2" key="1">
    <citation type="journal article" date="2013" name="Curr. Biol.">
        <title>The Genome of the Foraminiferan Reticulomyxa filosa.</title>
        <authorList>
            <person name="Glockner G."/>
            <person name="Hulsmann N."/>
            <person name="Schleicher M."/>
            <person name="Noegel A.A."/>
            <person name="Eichinger L."/>
            <person name="Gallinger C."/>
            <person name="Pawlowski J."/>
            <person name="Sierra R."/>
            <person name="Euteneuer U."/>
            <person name="Pillet L."/>
            <person name="Moustafa A."/>
            <person name="Platzer M."/>
            <person name="Groth M."/>
            <person name="Szafranski K."/>
            <person name="Schliwa M."/>
        </authorList>
    </citation>
    <scope>NUCLEOTIDE SEQUENCE [LARGE SCALE GENOMIC DNA]</scope>
</reference>
<comment type="caution">
    <text evidence="1">The sequence shown here is derived from an EMBL/GenBank/DDBJ whole genome shotgun (WGS) entry which is preliminary data.</text>
</comment>
<dbReference type="EMBL" id="ASPP01019258">
    <property type="protein sequence ID" value="ETO15306.1"/>
    <property type="molecule type" value="Genomic_DNA"/>
</dbReference>